<sequence length="163" mass="18550">MTVTKQKEDEIRRVGYGISGDIGGIGKQTYYTPDGRRIRSVPNTRDYVLKDKDGKVIESGTRDGNFDKGWLPVMPIELKPHCDGCGDWHDTQEGVDECIRGKEEQTRKWDEYAEQQKKKNTDAQNGDVEELRVEVLEMRGQMNEILEILKGGIVQSEDSSTKK</sequence>
<comment type="caution">
    <text evidence="1">The sequence shown here is derived from an EMBL/GenBank/DDBJ whole genome shotgun (WGS) entry which is preliminary data.</text>
</comment>
<dbReference type="EMBL" id="LAZR01000317">
    <property type="protein sequence ID" value="KKN75018.1"/>
    <property type="molecule type" value="Genomic_DNA"/>
</dbReference>
<proteinExistence type="predicted"/>
<organism evidence="1">
    <name type="scientific">marine sediment metagenome</name>
    <dbReference type="NCBI Taxonomy" id="412755"/>
    <lineage>
        <taxon>unclassified sequences</taxon>
        <taxon>metagenomes</taxon>
        <taxon>ecological metagenomes</taxon>
    </lineage>
</organism>
<accession>A0A0F9WA77</accession>
<name>A0A0F9WA77_9ZZZZ</name>
<protein>
    <submittedName>
        <fullName evidence="1">Uncharacterized protein</fullName>
    </submittedName>
</protein>
<reference evidence="1" key="1">
    <citation type="journal article" date="2015" name="Nature">
        <title>Complex archaea that bridge the gap between prokaryotes and eukaryotes.</title>
        <authorList>
            <person name="Spang A."/>
            <person name="Saw J.H."/>
            <person name="Jorgensen S.L."/>
            <person name="Zaremba-Niedzwiedzka K."/>
            <person name="Martijn J."/>
            <person name="Lind A.E."/>
            <person name="van Eijk R."/>
            <person name="Schleper C."/>
            <person name="Guy L."/>
            <person name="Ettema T.J."/>
        </authorList>
    </citation>
    <scope>NUCLEOTIDE SEQUENCE</scope>
</reference>
<evidence type="ECO:0000313" key="1">
    <source>
        <dbReference type="EMBL" id="KKN75018.1"/>
    </source>
</evidence>
<gene>
    <name evidence="1" type="ORF">LCGC14_0385200</name>
</gene>
<dbReference type="AlphaFoldDB" id="A0A0F9WA77"/>